<dbReference type="Proteomes" id="UP001055804">
    <property type="component" value="Unassembled WGS sequence"/>
</dbReference>
<dbReference type="AlphaFoldDB" id="A0A9J6PHA8"/>
<evidence type="ECO:0000256" key="1">
    <source>
        <dbReference type="SAM" id="MobiDB-lite"/>
    </source>
</evidence>
<proteinExistence type="predicted"/>
<dbReference type="RefSeq" id="WP_269333117.1">
    <property type="nucleotide sequence ID" value="NZ_JAMZFT010000002.1"/>
</dbReference>
<gene>
    <name evidence="3" type="ORF">NJQ99_12255</name>
</gene>
<keyword evidence="2" id="KW-0812">Transmembrane</keyword>
<protein>
    <submittedName>
        <fullName evidence="3">Uncharacterized protein</fullName>
    </submittedName>
</protein>
<feature type="transmembrane region" description="Helical" evidence="2">
    <location>
        <begin position="39"/>
        <end position="61"/>
    </location>
</feature>
<evidence type="ECO:0000313" key="4">
    <source>
        <dbReference type="Proteomes" id="UP001055804"/>
    </source>
</evidence>
<reference evidence="3" key="1">
    <citation type="submission" date="2022-06" db="EMBL/GenBank/DDBJ databases">
        <title>Isolation and Genomics of Futiania mangrovii gen. nov., sp. nov., a Rare and Metabolically-versatile member in the Class Alphaproteobacteria.</title>
        <authorList>
            <person name="Liu L."/>
            <person name="Huang W.-C."/>
            <person name="Pan J."/>
            <person name="Li J."/>
            <person name="Huang Y."/>
            <person name="Du H."/>
            <person name="Liu Y."/>
            <person name="Li M."/>
        </authorList>
    </citation>
    <scope>NUCLEOTIDE SEQUENCE</scope>
    <source>
        <strain evidence="3">FT118</strain>
    </source>
</reference>
<accession>A0A9J6PHA8</accession>
<name>A0A9J6PHA8_9PROT</name>
<keyword evidence="2" id="KW-0472">Membrane</keyword>
<evidence type="ECO:0000313" key="3">
    <source>
        <dbReference type="EMBL" id="MCP1337187.1"/>
    </source>
</evidence>
<keyword evidence="2" id="KW-1133">Transmembrane helix</keyword>
<evidence type="ECO:0000256" key="2">
    <source>
        <dbReference type="SAM" id="Phobius"/>
    </source>
</evidence>
<feature type="region of interest" description="Disordered" evidence="1">
    <location>
        <begin position="1"/>
        <end position="20"/>
    </location>
</feature>
<organism evidence="3 4">
    <name type="scientific">Futiania mangrovi</name>
    <dbReference type="NCBI Taxonomy" id="2959716"/>
    <lineage>
        <taxon>Bacteria</taxon>
        <taxon>Pseudomonadati</taxon>
        <taxon>Pseudomonadota</taxon>
        <taxon>Alphaproteobacteria</taxon>
        <taxon>Futianiales</taxon>
        <taxon>Futianiaceae</taxon>
        <taxon>Futiania</taxon>
    </lineage>
</organism>
<dbReference type="EMBL" id="JAMZFT010000002">
    <property type="protein sequence ID" value="MCP1337187.1"/>
    <property type="molecule type" value="Genomic_DNA"/>
</dbReference>
<keyword evidence="4" id="KW-1185">Reference proteome</keyword>
<comment type="caution">
    <text evidence="3">The sequence shown here is derived from an EMBL/GenBank/DDBJ whole genome shotgun (WGS) entry which is preliminary data.</text>
</comment>
<sequence>MSLTDMGTPPARPEPPAGFADRHRGAVALGLAGLLLGSWATGGLLAVALATAGGVGVGVAVDRVREADR</sequence>